<feature type="domain" description="Glycoside hydrolase family 19 catalytic" evidence="4">
    <location>
        <begin position="57"/>
        <end position="104"/>
    </location>
</feature>
<dbReference type="EMBL" id="PNBA02000005">
    <property type="protein sequence ID" value="KAG6424148.1"/>
    <property type="molecule type" value="Genomic_DNA"/>
</dbReference>
<organism evidence="5">
    <name type="scientific">Salvia splendens</name>
    <name type="common">Scarlet sage</name>
    <dbReference type="NCBI Taxonomy" id="180675"/>
    <lineage>
        <taxon>Eukaryota</taxon>
        <taxon>Viridiplantae</taxon>
        <taxon>Streptophyta</taxon>
        <taxon>Embryophyta</taxon>
        <taxon>Tracheophyta</taxon>
        <taxon>Spermatophyta</taxon>
        <taxon>Magnoliopsida</taxon>
        <taxon>eudicotyledons</taxon>
        <taxon>Gunneridae</taxon>
        <taxon>Pentapetalae</taxon>
        <taxon>asterids</taxon>
        <taxon>lamiids</taxon>
        <taxon>Lamiales</taxon>
        <taxon>Lamiaceae</taxon>
        <taxon>Nepetoideae</taxon>
        <taxon>Mentheae</taxon>
        <taxon>Salviinae</taxon>
        <taxon>Salvia</taxon>
        <taxon>Salvia subgen. Calosphace</taxon>
        <taxon>core Calosphace</taxon>
    </lineage>
</organism>
<dbReference type="Pfam" id="PF00182">
    <property type="entry name" value="Glyco_hydro_19"/>
    <property type="match status" value="1"/>
</dbReference>
<dbReference type="Proteomes" id="UP000298416">
    <property type="component" value="Unassembled WGS sequence"/>
</dbReference>
<reference evidence="5" key="2">
    <citation type="submission" date="2020-08" db="EMBL/GenBank/DDBJ databases">
        <title>Plant Genome Project.</title>
        <authorList>
            <person name="Zhang R.-G."/>
        </authorList>
    </citation>
    <scope>NUCLEOTIDE SEQUENCE</scope>
    <source>
        <strain evidence="5">Huo1</strain>
        <tissue evidence="5">Leaf</tissue>
    </source>
</reference>
<evidence type="ECO:0000256" key="1">
    <source>
        <dbReference type="ARBA" id="ARBA00003102"/>
    </source>
</evidence>
<evidence type="ECO:0000313" key="5">
    <source>
        <dbReference type="EMBL" id="KAG6424148.1"/>
    </source>
</evidence>
<dbReference type="GO" id="GO:0004568">
    <property type="term" value="F:chitinase activity"/>
    <property type="evidence" value="ECO:0007669"/>
    <property type="project" value="InterPro"/>
</dbReference>
<dbReference type="PANTHER" id="PTHR22595">
    <property type="entry name" value="CHITINASE-RELATED"/>
    <property type="match status" value="1"/>
</dbReference>
<keyword evidence="3" id="KW-0119">Carbohydrate metabolism</keyword>
<dbReference type="InterPro" id="IPR000726">
    <property type="entry name" value="Glyco_hydro_19_cat"/>
</dbReference>
<keyword evidence="2" id="KW-0611">Plant defense</keyword>
<dbReference type="GO" id="GO:0006032">
    <property type="term" value="P:chitin catabolic process"/>
    <property type="evidence" value="ECO:0007669"/>
    <property type="project" value="UniProtKB-KW"/>
</dbReference>
<dbReference type="Gene3D" id="1.10.530.10">
    <property type="match status" value="1"/>
</dbReference>
<accession>A0A8X8Y1J7</accession>
<sequence>MGRREGRGGDRAYAVEKAAELRAGDRADAAKQAITEKMPLAVRSCEVWLQLVEDGQACFGATIRAINGPLECDGANPSTVSARVQYYREYCKQLGVDPGTNLRC</sequence>
<dbReference type="InterPro" id="IPR023346">
    <property type="entry name" value="Lysozyme-like_dom_sf"/>
</dbReference>
<reference evidence="5" key="1">
    <citation type="submission" date="2018-01" db="EMBL/GenBank/DDBJ databases">
        <authorList>
            <person name="Mao J.F."/>
        </authorList>
    </citation>
    <scope>NUCLEOTIDE SEQUENCE</scope>
    <source>
        <strain evidence="5">Huo1</strain>
        <tissue evidence="5">Leaf</tissue>
    </source>
</reference>
<dbReference type="GO" id="GO:0016998">
    <property type="term" value="P:cell wall macromolecule catabolic process"/>
    <property type="evidence" value="ECO:0007669"/>
    <property type="project" value="InterPro"/>
</dbReference>
<gene>
    <name evidence="5" type="ORF">SASPL_114561</name>
</gene>
<comment type="function">
    <text evidence="1">Defense against chitin-containing fungal pathogens.</text>
</comment>
<dbReference type="PANTHER" id="PTHR22595:SF193">
    <property type="entry name" value="ENDOCHITINASE EP3"/>
    <property type="match status" value="1"/>
</dbReference>
<name>A0A8X8Y1J7_SALSN</name>
<protein>
    <recommendedName>
        <fullName evidence="4">Glycoside hydrolase family 19 catalytic domain-containing protein</fullName>
    </recommendedName>
</protein>
<evidence type="ECO:0000259" key="4">
    <source>
        <dbReference type="Pfam" id="PF00182"/>
    </source>
</evidence>
<evidence type="ECO:0000256" key="3">
    <source>
        <dbReference type="ARBA" id="ARBA00023024"/>
    </source>
</evidence>
<evidence type="ECO:0000256" key="2">
    <source>
        <dbReference type="ARBA" id="ARBA00022821"/>
    </source>
</evidence>
<keyword evidence="3" id="KW-0146">Chitin degradation</keyword>
<keyword evidence="6" id="KW-1185">Reference proteome</keyword>
<dbReference type="SUPFAM" id="SSF53955">
    <property type="entry name" value="Lysozyme-like"/>
    <property type="match status" value="1"/>
</dbReference>
<proteinExistence type="predicted"/>
<keyword evidence="3" id="KW-0624">Polysaccharide degradation</keyword>
<comment type="caution">
    <text evidence="5">The sequence shown here is derived from an EMBL/GenBank/DDBJ whole genome shotgun (WGS) entry which is preliminary data.</text>
</comment>
<evidence type="ECO:0000313" key="6">
    <source>
        <dbReference type="Proteomes" id="UP000298416"/>
    </source>
</evidence>
<dbReference type="GO" id="GO:0006952">
    <property type="term" value="P:defense response"/>
    <property type="evidence" value="ECO:0007669"/>
    <property type="project" value="UniProtKB-KW"/>
</dbReference>
<dbReference type="AlphaFoldDB" id="A0A8X8Y1J7"/>